<feature type="transmembrane region" description="Helical" evidence="2">
    <location>
        <begin position="115"/>
        <end position="143"/>
    </location>
</feature>
<dbReference type="Proteomes" id="UP001152747">
    <property type="component" value="Unassembled WGS sequence"/>
</dbReference>
<evidence type="ECO:0000313" key="5">
    <source>
        <dbReference type="Proteomes" id="UP001152747"/>
    </source>
</evidence>
<evidence type="ECO:0000313" key="4">
    <source>
        <dbReference type="EMBL" id="CAI5455289.1"/>
    </source>
</evidence>
<evidence type="ECO:0000256" key="2">
    <source>
        <dbReference type="SAM" id="Phobius"/>
    </source>
</evidence>
<evidence type="ECO:0000256" key="1">
    <source>
        <dbReference type="SAM" id="MobiDB-lite"/>
    </source>
</evidence>
<reference evidence="4" key="1">
    <citation type="submission" date="2022-11" db="EMBL/GenBank/DDBJ databases">
        <authorList>
            <person name="Kikuchi T."/>
        </authorList>
    </citation>
    <scope>NUCLEOTIDE SEQUENCE</scope>
    <source>
        <strain evidence="4">PS1010</strain>
    </source>
</reference>
<sequence length="167" mass="18347">MLLRKSVFFLLISSLSLNVFAQSIDEEESVSVGGGSDGSGNLITDDEDLEGSAIPPDRPYATTPQVRQKFSSSSTTTQRIQTTTTRKIITQSPVAPRIITSPKYNDSPSPFNMSLFFGTTGILIILGTIMLLLMVLILFILCFKARNNKKQAYRPGQRESPDALLKD</sequence>
<name>A0A9P1N8Q1_9PELO</name>
<keyword evidence="5" id="KW-1185">Reference proteome</keyword>
<keyword evidence="2" id="KW-0812">Transmembrane</keyword>
<dbReference type="AlphaFoldDB" id="A0A9P1N8Q1"/>
<dbReference type="OrthoDB" id="5866299at2759"/>
<organism evidence="4 5">
    <name type="scientific">Caenorhabditis angaria</name>
    <dbReference type="NCBI Taxonomy" id="860376"/>
    <lineage>
        <taxon>Eukaryota</taxon>
        <taxon>Metazoa</taxon>
        <taxon>Ecdysozoa</taxon>
        <taxon>Nematoda</taxon>
        <taxon>Chromadorea</taxon>
        <taxon>Rhabditida</taxon>
        <taxon>Rhabditina</taxon>
        <taxon>Rhabditomorpha</taxon>
        <taxon>Rhabditoidea</taxon>
        <taxon>Rhabditidae</taxon>
        <taxon>Peloderinae</taxon>
        <taxon>Caenorhabditis</taxon>
    </lineage>
</organism>
<comment type="caution">
    <text evidence="4">The sequence shown here is derived from an EMBL/GenBank/DDBJ whole genome shotgun (WGS) entry which is preliminary data.</text>
</comment>
<dbReference type="EMBL" id="CANHGI010000006">
    <property type="protein sequence ID" value="CAI5455289.1"/>
    <property type="molecule type" value="Genomic_DNA"/>
</dbReference>
<feature type="chain" id="PRO_5040213747" evidence="3">
    <location>
        <begin position="22"/>
        <end position="167"/>
    </location>
</feature>
<keyword evidence="2" id="KW-1133">Transmembrane helix</keyword>
<protein>
    <submittedName>
        <fullName evidence="4">Uncharacterized protein</fullName>
    </submittedName>
</protein>
<proteinExistence type="predicted"/>
<feature type="region of interest" description="Disordered" evidence="1">
    <location>
        <begin position="28"/>
        <end position="83"/>
    </location>
</feature>
<keyword evidence="2" id="KW-0472">Membrane</keyword>
<accession>A0A9P1N8Q1</accession>
<keyword evidence="3" id="KW-0732">Signal</keyword>
<feature type="signal peptide" evidence="3">
    <location>
        <begin position="1"/>
        <end position="21"/>
    </location>
</feature>
<feature type="compositionally biased region" description="Low complexity" evidence="1">
    <location>
        <begin position="71"/>
        <end position="83"/>
    </location>
</feature>
<evidence type="ECO:0000256" key="3">
    <source>
        <dbReference type="SAM" id="SignalP"/>
    </source>
</evidence>
<gene>
    <name evidence="4" type="ORF">CAMP_LOCUS17926</name>
</gene>